<dbReference type="Gene3D" id="3.40.50.1390">
    <property type="entry name" value="Resolvase, N-terminal catalytic domain"/>
    <property type="match status" value="1"/>
</dbReference>
<evidence type="ECO:0000313" key="5">
    <source>
        <dbReference type="Proteomes" id="UP000195573"/>
    </source>
</evidence>
<dbReference type="SUPFAM" id="SSF53041">
    <property type="entry name" value="Resolvase-like"/>
    <property type="match status" value="1"/>
</dbReference>
<organism evidence="4 5">
    <name type="scientific">Sutcliffiella horikoshii</name>
    <dbReference type="NCBI Taxonomy" id="79883"/>
    <lineage>
        <taxon>Bacteria</taxon>
        <taxon>Bacillati</taxon>
        <taxon>Bacillota</taxon>
        <taxon>Bacilli</taxon>
        <taxon>Bacillales</taxon>
        <taxon>Bacillaceae</taxon>
        <taxon>Sutcliffiella</taxon>
    </lineage>
</organism>
<keyword evidence="2" id="KW-0233">DNA recombination</keyword>
<dbReference type="InterPro" id="IPR036162">
    <property type="entry name" value="Resolvase-like_N_sf"/>
</dbReference>
<dbReference type="PANTHER" id="PTHR30461">
    <property type="entry name" value="DNA-INVERTASE FROM LAMBDOID PROPHAGE"/>
    <property type="match status" value="1"/>
</dbReference>
<keyword evidence="1" id="KW-0238">DNA-binding</keyword>
<dbReference type="PROSITE" id="PS51737">
    <property type="entry name" value="RECOMBINASE_DNA_BIND"/>
    <property type="match status" value="1"/>
</dbReference>
<accession>A0ABM6KEX9</accession>
<dbReference type="Pfam" id="PF07508">
    <property type="entry name" value="Recombinase"/>
    <property type="match status" value="1"/>
</dbReference>
<dbReference type="Gene3D" id="3.90.1750.20">
    <property type="entry name" value="Putative Large Serine Recombinase, Chain B, Domain 2"/>
    <property type="match status" value="1"/>
</dbReference>
<reference evidence="4 5" key="1">
    <citation type="submission" date="2017-04" db="EMBL/GenBank/DDBJ databases">
        <title>Complete Genome Sequence of the Bacillus horikoshii 20a strain from Cuatro Cienegas, Coahuila, Mexico.</title>
        <authorList>
            <person name="Zarza E."/>
            <person name="Alcaraz L.D."/>
            <person name="Aguilar-Salinas B."/>
            <person name="Islas A."/>
            <person name="Olmedo-Alvarez G."/>
        </authorList>
    </citation>
    <scope>NUCLEOTIDE SEQUENCE [LARGE SCALE GENOMIC DNA]</scope>
    <source>
        <strain evidence="4 5">20a</strain>
    </source>
</reference>
<evidence type="ECO:0000259" key="3">
    <source>
        <dbReference type="PROSITE" id="PS51737"/>
    </source>
</evidence>
<dbReference type="RefSeq" id="WP_088017004.1">
    <property type="nucleotide sequence ID" value="NZ_CP020880.1"/>
</dbReference>
<dbReference type="InterPro" id="IPR050639">
    <property type="entry name" value="SSR_resolvase"/>
</dbReference>
<evidence type="ECO:0000313" key="4">
    <source>
        <dbReference type="EMBL" id="ART75070.1"/>
    </source>
</evidence>
<feature type="domain" description="Recombinase" evidence="3">
    <location>
        <begin position="167"/>
        <end position="287"/>
    </location>
</feature>
<dbReference type="SMART" id="SM00857">
    <property type="entry name" value="Resolvase"/>
    <property type="match status" value="1"/>
</dbReference>
<evidence type="ECO:0000256" key="2">
    <source>
        <dbReference type="ARBA" id="ARBA00023172"/>
    </source>
</evidence>
<proteinExistence type="predicted"/>
<name>A0ABM6KEX9_9BACI</name>
<dbReference type="InterPro" id="IPR006119">
    <property type="entry name" value="Resolv_N"/>
</dbReference>
<dbReference type="InterPro" id="IPR038109">
    <property type="entry name" value="DNA_bind_recomb_sf"/>
</dbReference>
<dbReference type="Pfam" id="PF00239">
    <property type="entry name" value="Resolvase"/>
    <property type="match status" value="1"/>
</dbReference>
<dbReference type="PANTHER" id="PTHR30461:SF2">
    <property type="entry name" value="SERINE RECOMBINASE PINE-RELATED"/>
    <property type="match status" value="1"/>
</dbReference>
<dbReference type="InterPro" id="IPR011109">
    <property type="entry name" value="DNA_bind_recombinase_dom"/>
</dbReference>
<sequence length="501" mass="58211">MTIKTDPALATVRTSDIKQEDNLSFETQKQEIILRAQQEGYHIVEFIEEPSQSAYKKRTLQRKGMQKLLSKALDNSLNIKAIFFYDESRVSRQFEDFKLEIYNTIIDAKPYFKFFSTSSPGEWNPSDIASIINFVNASQESVKKSQRAKSAQITKLNREERPGADAPFGYNLDGTGNLVVVNEHARIVILIFFLTSWGHSQNKISELLNEHKILSPRGKKWTGKTIEYILNNDSYLGHLPWNINESRNSSRKKQRGEYDLILNKHKPIVNPLLWHLAHQTIEIHKKNGGNNDTPFVFRNLLYCSNCQTQLHTKDYSTKLKEYRYYICKGCSCKVTVQEVHEELFKQLGQSISMKANSIKDQVQKTFKKREELILNHLQHLKAKLTNSNFNLEKLQQSPDLVKNPEWDFIISTAISRLKRDIHNTNRFAELVKLLIEDKSLEATFSRLARINQSNLCDAELRTLALVYFKEVKIDFEEKKFKFVKYKLSPFAGLEEYLDQIG</sequence>
<dbReference type="Proteomes" id="UP000195573">
    <property type="component" value="Chromosome"/>
</dbReference>
<keyword evidence="5" id="KW-1185">Reference proteome</keyword>
<gene>
    <name evidence="4" type="ORF">B4U37_02975</name>
</gene>
<dbReference type="EMBL" id="CP020880">
    <property type="protein sequence ID" value="ART75070.1"/>
    <property type="molecule type" value="Genomic_DNA"/>
</dbReference>
<protein>
    <recommendedName>
        <fullName evidence="3">Recombinase domain-containing protein</fullName>
    </recommendedName>
</protein>
<dbReference type="GeneID" id="96737397"/>
<evidence type="ECO:0000256" key="1">
    <source>
        <dbReference type="ARBA" id="ARBA00023125"/>
    </source>
</evidence>